<evidence type="ECO:0000256" key="1">
    <source>
        <dbReference type="SAM" id="SignalP"/>
    </source>
</evidence>
<dbReference type="Proteomes" id="UP000319555">
    <property type="component" value="Unassembled WGS sequence"/>
</dbReference>
<feature type="chain" id="PRO_5021781661" description="Lysozyme inhibitor LprI N-terminal domain-containing protein" evidence="1">
    <location>
        <begin position="21"/>
        <end position="125"/>
    </location>
</feature>
<gene>
    <name evidence="2" type="ORF">SAMN06265380_11297</name>
</gene>
<organism evidence="2 3">
    <name type="scientific">Ruegeria faecimaris</name>
    <dbReference type="NCBI Taxonomy" id="686389"/>
    <lineage>
        <taxon>Bacteria</taxon>
        <taxon>Pseudomonadati</taxon>
        <taxon>Pseudomonadota</taxon>
        <taxon>Alphaproteobacteria</taxon>
        <taxon>Rhodobacterales</taxon>
        <taxon>Roseobacteraceae</taxon>
        <taxon>Ruegeria</taxon>
    </lineage>
</organism>
<accession>A0A521EN98</accession>
<dbReference type="EMBL" id="FXTE01000012">
    <property type="protein sequence ID" value="SMO85407.1"/>
    <property type="molecule type" value="Genomic_DNA"/>
</dbReference>
<evidence type="ECO:0000313" key="2">
    <source>
        <dbReference type="EMBL" id="SMO85407.1"/>
    </source>
</evidence>
<dbReference type="AlphaFoldDB" id="A0A521EN98"/>
<evidence type="ECO:0000313" key="3">
    <source>
        <dbReference type="Proteomes" id="UP000319555"/>
    </source>
</evidence>
<protein>
    <recommendedName>
        <fullName evidence="4">Lysozyme inhibitor LprI N-terminal domain-containing protein</fullName>
    </recommendedName>
</protein>
<reference evidence="2 3" key="1">
    <citation type="submission" date="2017-05" db="EMBL/GenBank/DDBJ databases">
        <authorList>
            <person name="Varghese N."/>
            <person name="Submissions S."/>
        </authorList>
    </citation>
    <scope>NUCLEOTIDE SEQUENCE [LARGE SCALE GENOMIC DNA]</scope>
    <source>
        <strain evidence="2 3">DSM 28009</strain>
    </source>
</reference>
<feature type="signal peptide" evidence="1">
    <location>
        <begin position="1"/>
        <end position="20"/>
    </location>
</feature>
<keyword evidence="1" id="KW-0732">Signal</keyword>
<evidence type="ECO:0008006" key="4">
    <source>
        <dbReference type="Google" id="ProtNLM"/>
    </source>
</evidence>
<dbReference type="RefSeq" id="WP_142639066.1">
    <property type="nucleotide sequence ID" value="NZ_CANMDC010000022.1"/>
</dbReference>
<proteinExistence type="predicted"/>
<keyword evidence="3" id="KW-1185">Reference proteome</keyword>
<name>A0A521EN98_9RHOB</name>
<dbReference type="OrthoDB" id="7872837at2"/>
<sequence>MSSLKTFLVLLLILPKQSPAADDPLMSSFAACAGRFSAELEHAWLMNDDRTDQIAHRRAQFIDLLNTTVPDDQRRHALHLRIDAKMAHAKLLSAARFSHDADRSKWAVRRARAEIVYCTGFLLES</sequence>